<dbReference type="GO" id="GO:0016747">
    <property type="term" value="F:acyltransferase activity, transferring groups other than amino-acyl groups"/>
    <property type="evidence" value="ECO:0007669"/>
    <property type="project" value="InterPro"/>
</dbReference>
<dbReference type="PROSITE" id="PS51186">
    <property type="entry name" value="GNAT"/>
    <property type="match status" value="1"/>
</dbReference>
<dbReference type="InterPro" id="IPR016181">
    <property type="entry name" value="Acyl_CoA_acyltransferase"/>
</dbReference>
<dbReference type="Gene3D" id="3.40.630.30">
    <property type="match status" value="1"/>
</dbReference>
<dbReference type="InterPro" id="IPR000182">
    <property type="entry name" value="GNAT_dom"/>
</dbReference>
<evidence type="ECO:0000313" key="3">
    <source>
        <dbReference type="Proteomes" id="UP000754750"/>
    </source>
</evidence>
<accession>A0A928KVP4</accession>
<organism evidence="2 3">
    <name type="scientific">Faecalispora sporosphaeroides</name>
    <dbReference type="NCBI Taxonomy" id="1549"/>
    <lineage>
        <taxon>Bacteria</taxon>
        <taxon>Bacillati</taxon>
        <taxon>Bacillota</taxon>
        <taxon>Clostridia</taxon>
        <taxon>Eubacteriales</taxon>
        <taxon>Oscillospiraceae</taxon>
        <taxon>Faecalispora</taxon>
    </lineage>
</organism>
<evidence type="ECO:0000313" key="2">
    <source>
        <dbReference type="EMBL" id="MBE6833046.1"/>
    </source>
</evidence>
<proteinExistence type="predicted"/>
<dbReference type="Pfam" id="PF13420">
    <property type="entry name" value="Acetyltransf_4"/>
    <property type="match status" value="1"/>
</dbReference>
<reference evidence="2" key="1">
    <citation type="submission" date="2019-04" db="EMBL/GenBank/DDBJ databases">
        <title>Evolution of Biomass-Degrading Anaerobic Consortia Revealed by Metagenomics.</title>
        <authorList>
            <person name="Peng X."/>
        </authorList>
    </citation>
    <scope>NUCLEOTIDE SEQUENCE</scope>
    <source>
        <strain evidence="2">SIG551</strain>
    </source>
</reference>
<evidence type="ECO:0000259" key="1">
    <source>
        <dbReference type="PROSITE" id="PS51186"/>
    </source>
</evidence>
<feature type="domain" description="N-acetyltransferase" evidence="1">
    <location>
        <begin position="1"/>
        <end position="163"/>
    </location>
</feature>
<gene>
    <name evidence="2" type="ORF">E7512_05600</name>
</gene>
<dbReference type="Proteomes" id="UP000754750">
    <property type="component" value="Unassembled WGS sequence"/>
</dbReference>
<dbReference type="PANTHER" id="PTHR43072">
    <property type="entry name" value="N-ACETYLTRANSFERASE"/>
    <property type="match status" value="1"/>
</dbReference>
<name>A0A928KVP4_9FIRM</name>
<comment type="caution">
    <text evidence="2">The sequence shown here is derived from an EMBL/GenBank/DDBJ whole genome shotgun (WGS) entry which is preliminary data.</text>
</comment>
<dbReference type="AlphaFoldDB" id="A0A928KVP4"/>
<protein>
    <submittedName>
        <fullName evidence="2">N-acetyltransferase</fullName>
    </submittedName>
</protein>
<dbReference type="RefSeq" id="WP_020071860.1">
    <property type="nucleotide sequence ID" value="NZ_JBKWRC010000001.1"/>
</dbReference>
<sequence>MALRFATPEDAPRLISIYAPYILNTCITYEYTVPSVEEFAERIRSISSKMPYLLYESDGDILGYAYAAPHMTRAAYQWDAELSIYMNEQHHRGGIGTMLYKTLIALLKEQGYYNLYALISVPNDRSIGFHRSLGFEQVGVYPHTGYKLGRWNDLAILEYCTQPQLGHPVPTKSIHDLPKNRIEEIFETMQRVPQTLR</sequence>
<dbReference type="SUPFAM" id="SSF55729">
    <property type="entry name" value="Acyl-CoA N-acyltransferases (Nat)"/>
    <property type="match status" value="1"/>
</dbReference>
<dbReference type="EMBL" id="SVNY01000002">
    <property type="protein sequence ID" value="MBE6833046.1"/>
    <property type="molecule type" value="Genomic_DNA"/>
</dbReference>
<dbReference type="PANTHER" id="PTHR43072:SF8">
    <property type="entry name" value="ACYLTRANSFERASE FABY-RELATED"/>
    <property type="match status" value="1"/>
</dbReference>